<evidence type="ECO:0000256" key="7">
    <source>
        <dbReference type="SAM" id="SignalP"/>
    </source>
</evidence>
<accession>A0A0B2S154</accession>
<dbReference type="AlphaFoldDB" id="A0A0B2S154"/>
<dbReference type="GO" id="GO:0016301">
    <property type="term" value="F:kinase activity"/>
    <property type="evidence" value="ECO:0007669"/>
    <property type="project" value="UniProtKB-KW"/>
</dbReference>
<proteinExistence type="predicted"/>
<evidence type="ECO:0000259" key="8">
    <source>
        <dbReference type="Pfam" id="PF19160"/>
    </source>
</evidence>
<keyword evidence="4 6" id="KW-1133">Transmembrane helix</keyword>
<keyword evidence="5 6" id="KW-0472">Membrane</keyword>
<dbReference type="GO" id="GO:0016020">
    <property type="term" value="C:membrane"/>
    <property type="evidence" value="ECO:0007669"/>
    <property type="project" value="UniProtKB-SubCell"/>
</dbReference>
<evidence type="ECO:0000256" key="2">
    <source>
        <dbReference type="ARBA" id="ARBA00022692"/>
    </source>
</evidence>
<feature type="transmembrane region" description="Helical" evidence="6">
    <location>
        <begin position="283"/>
        <end position="301"/>
    </location>
</feature>
<keyword evidence="9" id="KW-0418">Kinase</keyword>
<name>A0A0B2S154_GLYSO</name>
<dbReference type="Pfam" id="PF19160">
    <property type="entry name" value="SPARK"/>
    <property type="match status" value="1"/>
</dbReference>
<feature type="signal peptide" evidence="7">
    <location>
        <begin position="1"/>
        <end position="23"/>
    </location>
</feature>
<sequence>MDKMLFLLMSLFIVSIAGDGASSSCSMDLSYVETIPWNTSTCQHPIDKEPCCNTLLSTFAIGLAEHLKDTSTFTFPMKTLPPLAYMISISGSMPCIRTTHDWRQRVGMVNPVDTSCNGDLKDKTRCKICSDAAYLVTSQLTTIDPNANRIKCFNYIVLYAAAVLNQFGTTDVSTTSCILGLNQPSSGVTEASIKIASNREVLKLGFTLLGVVIGVVLALLMVVMYWKWDKRRKETVYHREIENKVRAIVLPNAGAKWFHVLELKRATKKFSRRNAVGQGGDGVVYKGTLLMVLWLLLRRFLIWRLNGMKISAMRWRS</sequence>
<evidence type="ECO:0000256" key="5">
    <source>
        <dbReference type="ARBA" id="ARBA00023136"/>
    </source>
</evidence>
<dbReference type="Gene3D" id="3.30.200.20">
    <property type="entry name" value="Phosphorylase Kinase, domain 1"/>
    <property type="match status" value="1"/>
</dbReference>
<feature type="chain" id="PRO_5002077505" evidence="7">
    <location>
        <begin position="24"/>
        <end position="317"/>
    </location>
</feature>
<keyword evidence="3 7" id="KW-0732">Signal</keyword>
<feature type="domain" description="SPARK" evidence="8">
    <location>
        <begin position="21"/>
        <end position="153"/>
    </location>
</feature>
<comment type="subcellular location">
    <subcellularLocation>
        <location evidence="1">Membrane</location>
        <topology evidence="1">Single-pass membrane protein</topology>
    </subcellularLocation>
</comment>
<evidence type="ECO:0000256" key="1">
    <source>
        <dbReference type="ARBA" id="ARBA00004167"/>
    </source>
</evidence>
<evidence type="ECO:0000256" key="6">
    <source>
        <dbReference type="SAM" id="Phobius"/>
    </source>
</evidence>
<gene>
    <name evidence="9" type="ORF">glysoja_035113</name>
</gene>
<evidence type="ECO:0000256" key="4">
    <source>
        <dbReference type="ARBA" id="ARBA00022989"/>
    </source>
</evidence>
<feature type="transmembrane region" description="Helical" evidence="6">
    <location>
        <begin position="204"/>
        <end position="226"/>
    </location>
</feature>
<dbReference type="PANTHER" id="PTHR47974">
    <property type="entry name" value="OS07G0415500 PROTEIN"/>
    <property type="match status" value="1"/>
</dbReference>
<evidence type="ECO:0000313" key="9">
    <source>
        <dbReference type="EMBL" id="KHN38985.1"/>
    </source>
</evidence>
<reference evidence="9" key="1">
    <citation type="submission" date="2014-07" db="EMBL/GenBank/DDBJ databases">
        <title>Identification of a novel salt tolerance gene in wild soybean by whole-genome sequencing.</title>
        <authorList>
            <person name="Lam H.-M."/>
            <person name="Qi X."/>
            <person name="Li M.-W."/>
            <person name="Liu X."/>
            <person name="Xie M."/>
            <person name="Ni M."/>
            <person name="Xu X."/>
        </authorList>
    </citation>
    <scope>NUCLEOTIDE SEQUENCE [LARGE SCALE GENOMIC DNA]</scope>
    <source>
        <tissue evidence="9">Root</tissue>
    </source>
</reference>
<keyword evidence="2 6" id="KW-0812">Transmembrane</keyword>
<dbReference type="Proteomes" id="UP000053555">
    <property type="component" value="Unassembled WGS sequence"/>
</dbReference>
<keyword evidence="9" id="KW-0808">Transferase</keyword>
<keyword evidence="9" id="KW-0675">Receptor</keyword>
<evidence type="ECO:0000256" key="3">
    <source>
        <dbReference type="ARBA" id="ARBA00022729"/>
    </source>
</evidence>
<protein>
    <submittedName>
        <fullName evidence="9">Putative receptor-like protein kinase</fullName>
    </submittedName>
</protein>
<dbReference type="EMBL" id="KN646443">
    <property type="protein sequence ID" value="KHN38985.1"/>
    <property type="molecule type" value="Genomic_DNA"/>
</dbReference>
<dbReference type="InterPro" id="IPR043891">
    <property type="entry name" value="SPARK"/>
</dbReference>
<dbReference type="PANTHER" id="PTHR47974:SF9">
    <property type="entry name" value="RECEPTOR-LIKE SERINE_THREONINE-PROTEIN KINASE"/>
    <property type="match status" value="1"/>
</dbReference>
<organism evidence="9">
    <name type="scientific">Glycine soja</name>
    <name type="common">Wild soybean</name>
    <dbReference type="NCBI Taxonomy" id="3848"/>
    <lineage>
        <taxon>Eukaryota</taxon>
        <taxon>Viridiplantae</taxon>
        <taxon>Streptophyta</taxon>
        <taxon>Embryophyta</taxon>
        <taxon>Tracheophyta</taxon>
        <taxon>Spermatophyta</taxon>
        <taxon>Magnoliopsida</taxon>
        <taxon>eudicotyledons</taxon>
        <taxon>Gunneridae</taxon>
        <taxon>Pentapetalae</taxon>
        <taxon>rosids</taxon>
        <taxon>fabids</taxon>
        <taxon>Fabales</taxon>
        <taxon>Fabaceae</taxon>
        <taxon>Papilionoideae</taxon>
        <taxon>50 kb inversion clade</taxon>
        <taxon>NPAAA clade</taxon>
        <taxon>indigoferoid/millettioid clade</taxon>
        <taxon>Phaseoleae</taxon>
        <taxon>Glycine</taxon>
        <taxon>Glycine subgen. Soja</taxon>
    </lineage>
</organism>